<name>A0ABV2QTQ8_9HYPH</name>
<keyword evidence="4" id="KW-1185">Reference proteome</keyword>
<feature type="domain" description="DUF2059" evidence="2">
    <location>
        <begin position="89"/>
        <end position="131"/>
    </location>
</feature>
<sequence length="167" mass="19238">MLNLKAICFSAMIILGGAYQHAHATEPTTDQKIETLMKGIDFDQQRHRLLDQIFNALKATNLEIPQSFMDRATSIMMENYEDVFSNQDQAIIEIYKSVYSEAEIDAMYDFYSTPVGRQILDKNSAIAEEITEYSLPKSVEFIQKSMSKIQTDPEIQEIIREARQKKQ</sequence>
<accession>A0ABV2QTQ8</accession>
<evidence type="ECO:0000256" key="1">
    <source>
        <dbReference type="SAM" id="SignalP"/>
    </source>
</evidence>
<proteinExistence type="predicted"/>
<evidence type="ECO:0000313" key="3">
    <source>
        <dbReference type="EMBL" id="MET4632360.1"/>
    </source>
</evidence>
<evidence type="ECO:0000313" key="4">
    <source>
        <dbReference type="Proteomes" id="UP001549321"/>
    </source>
</evidence>
<dbReference type="RefSeq" id="WP_354548153.1">
    <property type="nucleotide sequence ID" value="NZ_JBEPSM010000001.1"/>
</dbReference>
<reference evidence="3 4" key="1">
    <citation type="submission" date="2024-06" db="EMBL/GenBank/DDBJ databases">
        <title>Sorghum-associated microbial communities from plants grown in Nebraska, USA.</title>
        <authorList>
            <person name="Schachtman D."/>
        </authorList>
    </citation>
    <scope>NUCLEOTIDE SEQUENCE [LARGE SCALE GENOMIC DNA]</scope>
    <source>
        <strain evidence="3 4">3207</strain>
    </source>
</reference>
<gene>
    <name evidence="3" type="ORF">ABIE08_000273</name>
</gene>
<keyword evidence="1" id="KW-0732">Signal</keyword>
<feature type="signal peptide" evidence="1">
    <location>
        <begin position="1"/>
        <end position="24"/>
    </location>
</feature>
<dbReference type="EMBL" id="JBEPSM010000001">
    <property type="protein sequence ID" value="MET4632360.1"/>
    <property type="molecule type" value="Genomic_DNA"/>
</dbReference>
<dbReference type="Proteomes" id="UP001549321">
    <property type="component" value="Unassembled WGS sequence"/>
</dbReference>
<protein>
    <recommendedName>
        <fullName evidence="2">DUF2059 domain-containing protein</fullName>
    </recommendedName>
</protein>
<comment type="caution">
    <text evidence="3">The sequence shown here is derived from an EMBL/GenBank/DDBJ whole genome shotgun (WGS) entry which is preliminary data.</text>
</comment>
<organism evidence="3 4">
    <name type="scientific">Kaistia defluvii</name>
    <dbReference type="NCBI Taxonomy" id="410841"/>
    <lineage>
        <taxon>Bacteria</taxon>
        <taxon>Pseudomonadati</taxon>
        <taxon>Pseudomonadota</taxon>
        <taxon>Alphaproteobacteria</taxon>
        <taxon>Hyphomicrobiales</taxon>
        <taxon>Kaistiaceae</taxon>
        <taxon>Kaistia</taxon>
    </lineage>
</organism>
<dbReference type="InterPro" id="IPR018637">
    <property type="entry name" value="DUF2059"/>
</dbReference>
<dbReference type="Pfam" id="PF09832">
    <property type="entry name" value="DUF2059"/>
    <property type="match status" value="1"/>
</dbReference>
<feature type="chain" id="PRO_5047458327" description="DUF2059 domain-containing protein" evidence="1">
    <location>
        <begin position="25"/>
        <end position="167"/>
    </location>
</feature>
<evidence type="ECO:0000259" key="2">
    <source>
        <dbReference type="Pfam" id="PF09832"/>
    </source>
</evidence>